<protein>
    <submittedName>
        <fullName evidence="1">Uncharacterized protein</fullName>
    </submittedName>
</protein>
<dbReference type="EMBL" id="CADIKB010000063">
    <property type="protein sequence ID" value="CAB3740001.1"/>
    <property type="molecule type" value="Genomic_DNA"/>
</dbReference>
<gene>
    <name evidence="1" type="ORF">LMG22037_06350</name>
</gene>
<name>A0A6J5CKG2_9BURK</name>
<dbReference type="RefSeq" id="WP_035478432.1">
    <property type="nucleotide sequence ID" value="NZ_CADFGL010000059.1"/>
</dbReference>
<evidence type="ECO:0000313" key="1">
    <source>
        <dbReference type="EMBL" id="CAB3740001.1"/>
    </source>
</evidence>
<dbReference type="Proteomes" id="UP000494249">
    <property type="component" value="Unassembled WGS sequence"/>
</dbReference>
<accession>A0A6J5CKG2</accession>
<reference evidence="1 2" key="1">
    <citation type="submission" date="2020-04" db="EMBL/GenBank/DDBJ databases">
        <authorList>
            <person name="De Canck E."/>
        </authorList>
    </citation>
    <scope>NUCLEOTIDE SEQUENCE [LARGE SCALE GENOMIC DNA]</scope>
    <source>
        <strain evidence="1 2">LMG 22037</strain>
    </source>
</reference>
<evidence type="ECO:0000313" key="2">
    <source>
        <dbReference type="Proteomes" id="UP000494249"/>
    </source>
</evidence>
<dbReference type="AlphaFoldDB" id="A0A6J5CKG2"/>
<proteinExistence type="predicted"/>
<sequence length="222" mass="24588">MDITINEAQRLFVIPCSGGYTCAGFDYVLKQLRVLAEKLGEYGIDIGPLDPAAIGTTQQYHQYQAAVALIGNRDLGTWFDPDTPRKVETVLETCRKSGDRIRIFYGDAKTGRDWMEENDVVGRVGRSTGKMKIPLLIPDADCGGPGILDHCIVRIVDARSRRDLYRHPEYHLPALVISESKGAKGYTHSVHADGKLQANFKSHAKAAHYVAFIAGETMDQPR</sequence>
<organism evidence="1 2">
    <name type="scientific">Paraburkholderia phenoliruptrix</name>
    <dbReference type="NCBI Taxonomy" id="252970"/>
    <lineage>
        <taxon>Bacteria</taxon>
        <taxon>Pseudomonadati</taxon>
        <taxon>Pseudomonadota</taxon>
        <taxon>Betaproteobacteria</taxon>
        <taxon>Burkholderiales</taxon>
        <taxon>Burkholderiaceae</taxon>
        <taxon>Paraburkholderia</taxon>
    </lineage>
</organism>